<name>A0A1G7M596_9BACT</name>
<evidence type="ECO:0000256" key="2">
    <source>
        <dbReference type="ARBA" id="ARBA00005019"/>
    </source>
</evidence>
<evidence type="ECO:0000259" key="12">
    <source>
        <dbReference type="Pfam" id="PF01467"/>
    </source>
</evidence>
<keyword evidence="9 11" id="KW-0520">NAD</keyword>
<dbReference type="GO" id="GO:0005524">
    <property type="term" value="F:ATP binding"/>
    <property type="evidence" value="ECO:0007669"/>
    <property type="project" value="UniProtKB-KW"/>
</dbReference>
<dbReference type="EMBL" id="FNBX01000008">
    <property type="protein sequence ID" value="SDF56881.1"/>
    <property type="molecule type" value="Genomic_DNA"/>
</dbReference>
<dbReference type="InterPro" id="IPR005248">
    <property type="entry name" value="NadD/NMNAT"/>
</dbReference>
<dbReference type="Pfam" id="PF01467">
    <property type="entry name" value="CTP_transf_like"/>
    <property type="match status" value="1"/>
</dbReference>
<comment type="catalytic activity">
    <reaction evidence="10 11">
        <text>nicotinate beta-D-ribonucleotide + ATP + H(+) = deamido-NAD(+) + diphosphate</text>
        <dbReference type="Rhea" id="RHEA:22860"/>
        <dbReference type="ChEBI" id="CHEBI:15378"/>
        <dbReference type="ChEBI" id="CHEBI:30616"/>
        <dbReference type="ChEBI" id="CHEBI:33019"/>
        <dbReference type="ChEBI" id="CHEBI:57502"/>
        <dbReference type="ChEBI" id="CHEBI:58437"/>
        <dbReference type="EC" id="2.7.7.18"/>
    </reaction>
</comment>
<evidence type="ECO:0000256" key="7">
    <source>
        <dbReference type="ARBA" id="ARBA00022741"/>
    </source>
</evidence>
<evidence type="ECO:0000313" key="13">
    <source>
        <dbReference type="EMBL" id="SDF56881.1"/>
    </source>
</evidence>
<protein>
    <recommendedName>
        <fullName evidence="11">Probable nicotinate-nucleotide adenylyltransferase</fullName>
        <ecNumber evidence="11">2.7.7.18</ecNumber>
    </recommendedName>
    <alternativeName>
        <fullName evidence="11">Deamido-NAD(+) diphosphorylase</fullName>
    </alternativeName>
    <alternativeName>
        <fullName evidence="11">Deamido-NAD(+) pyrophosphorylase</fullName>
    </alternativeName>
    <alternativeName>
        <fullName evidence="11">Nicotinate mononucleotide adenylyltransferase</fullName>
        <shortName evidence="11">NaMN adenylyltransferase</shortName>
    </alternativeName>
</protein>
<dbReference type="STRING" id="571438.SAMN05192586_1085"/>
<comment type="pathway">
    <text evidence="2 11">Cofactor biosynthesis; NAD(+) biosynthesis; deamido-NAD(+) from nicotinate D-ribonucleotide: step 1/1.</text>
</comment>
<keyword evidence="4 11" id="KW-0662">Pyridine nucleotide biosynthesis</keyword>
<accession>A0A1G7M596</accession>
<evidence type="ECO:0000313" key="14">
    <source>
        <dbReference type="Proteomes" id="UP000199355"/>
    </source>
</evidence>
<evidence type="ECO:0000256" key="4">
    <source>
        <dbReference type="ARBA" id="ARBA00022642"/>
    </source>
</evidence>
<dbReference type="RefSeq" id="WP_092153469.1">
    <property type="nucleotide sequence ID" value="NZ_FNBX01000008.1"/>
</dbReference>
<dbReference type="NCBIfam" id="TIGR00125">
    <property type="entry name" value="cyt_tran_rel"/>
    <property type="match status" value="1"/>
</dbReference>
<sequence length="246" mass="26731">MPAAGTRDGTAAGAAQAEACGGLAVLGGSFNPPHIGHLRLAIEVRELLGKRARGVDLVPCAVPPHKRAASLLPFELRAAMLEAALADLPDLNCNRLEGRRPGPSYTWDTLCAYRREQPATELYFVLGSPNLPLLPTWRNGLALPELCHLLVVPREGQDAAFFAATARRLWPAARERAPLLPGCPSLELPGGGLAIFAPLPWLDVSASRVRRLWLAGRRPDFLVPPVVLRMLRAARPLVLEHWQEKD</sequence>
<dbReference type="PANTHER" id="PTHR39321:SF3">
    <property type="entry name" value="PHOSPHOPANTETHEINE ADENYLYLTRANSFERASE"/>
    <property type="match status" value="1"/>
</dbReference>
<evidence type="ECO:0000256" key="9">
    <source>
        <dbReference type="ARBA" id="ARBA00023027"/>
    </source>
</evidence>
<dbReference type="OrthoDB" id="5295945at2"/>
<evidence type="ECO:0000256" key="5">
    <source>
        <dbReference type="ARBA" id="ARBA00022679"/>
    </source>
</evidence>
<dbReference type="PANTHER" id="PTHR39321">
    <property type="entry name" value="NICOTINATE-NUCLEOTIDE ADENYLYLTRANSFERASE-RELATED"/>
    <property type="match status" value="1"/>
</dbReference>
<feature type="domain" description="Cytidyltransferase-like" evidence="12">
    <location>
        <begin position="25"/>
        <end position="211"/>
    </location>
</feature>
<dbReference type="HAMAP" id="MF_00244">
    <property type="entry name" value="NaMN_adenylyltr"/>
    <property type="match status" value="1"/>
</dbReference>
<dbReference type="CDD" id="cd02165">
    <property type="entry name" value="NMNAT"/>
    <property type="match status" value="1"/>
</dbReference>
<dbReference type="SUPFAM" id="SSF52374">
    <property type="entry name" value="Nucleotidylyl transferase"/>
    <property type="match status" value="1"/>
</dbReference>
<evidence type="ECO:0000256" key="10">
    <source>
        <dbReference type="ARBA" id="ARBA00048721"/>
    </source>
</evidence>
<evidence type="ECO:0000256" key="1">
    <source>
        <dbReference type="ARBA" id="ARBA00002324"/>
    </source>
</evidence>
<organism evidence="13 14">
    <name type="scientific">Desulfovibrio legallii</name>
    <dbReference type="NCBI Taxonomy" id="571438"/>
    <lineage>
        <taxon>Bacteria</taxon>
        <taxon>Pseudomonadati</taxon>
        <taxon>Thermodesulfobacteriota</taxon>
        <taxon>Desulfovibrionia</taxon>
        <taxon>Desulfovibrionales</taxon>
        <taxon>Desulfovibrionaceae</taxon>
        <taxon>Desulfovibrio</taxon>
    </lineage>
</organism>
<keyword evidence="14" id="KW-1185">Reference proteome</keyword>
<comment type="similarity">
    <text evidence="3 11">Belongs to the NadD family.</text>
</comment>
<evidence type="ECO:0000256" key="8">
    <source>
        <dbReference type="ARBA" id="ARBA00022840"/>
    </source>
</evidence>
<dbReference type="GO" id="GO:0009435">
    <property type="term" value="P:NAD+ biosynthetic process"/>
    <property type="evidence" value="ECO:0007669"/>
    <property type="project" value="UniProtKB-UniRule"/>
</dbReference>
<keyword evidence="5 11" id="KW-0808">Transferase</keyword>
<reference evidence="14" key="1">
    <citation type="submission" date="2016-10" db="EMBL/GenBank/DDBJ databases">
        <authorList>
            <person name="Varghese N."/>
            <person name="Submissions S."/>
        </authorList>
    </citation>
    <scope>NUCLEOTIDE SEQUENCE [LARGE SCALE GENOMIC DNA]</scope>
    <source>
        <strain evidence="14">KHC7</strain>
    </source>
</reference>
<proteinExistence type="inferred from homology"/>
<keyword evidence="8 11" id="KW-0067">ATP-binding</keyword>
<evidence type="ECO:0000256" key="11">
    <source>
        <dbReference type="HAMAP-Rule" id="MF_00244"/>
    </source>
</evidence>
<dbReference type="AlphaFoldDB" id="A0A1G7M596"/>
<comment type="function">
    <text evidence="1 11">Catalyzes the reversible adenylation of nicotinate mononucleotide (NaMN) to nicotinic acid adenine dinucleotide (NaAD).</text>
</comment>
<keyword evidence="7 11" id="KW-0547">Nucleotide-binding</keyword>
<keyword evidence="6 11" id="KW-0548">Nucleotidyltransferase</keyword>
<dbReference type="InterPro" id="IPR004821">
    <property type="entry name" value="Cyt_trans-like"/>
</dbReference>
<dbReference type="InterPro" id="IPR014729">
    <property type="entry name" value="Rossmann-like_a/b/a_fold"/>
</dbReference>
<dbReference type="Proteomes" id="UP000199355">
    <property type="component" value="Unassembled WGS sequence"/>
</dbReference>
<evidence type="ECO:0000256" key="6">
    <source>
        <dbReference type="ARBA" id="ARBA00022695"/>
    </source>
</evidence>
<gene>
    <name evidence="11" type="primary">nadD</name>
    <name evidence="13" type="ORF">SAMN05192586_1085</name>
</gene>
<evidence type="ECO:0000256" key="3">
    <source>
        <dbReference type="ARBA" id="ARBA00009014"/>
    </source>
</evidence>
<dbReference type="GO" id="GO:0004515">
    <property type="term" value="F:nicotinate-nucleotide adenylyltransferase activity"/>
    <property type="evidence" value="ECO:0007669"/>
    <property type="project" value="UniProtKB-UniRule"/>
</dbReference>
<dbReference type="UniPathway" id="UPA00253">
    <property type="reaction ID" value="UER00332"/>
</dbReference>
<dbReference type="EC" id="2.7.7.18" evidence="11"/>
<dbReference type="Gene3D" id="3.40.50.620">
    <property type="entry name" value="HUPs"/>
    <property type="match status" value="1"/>
</dbReference>